<dbReference type="Gene3D" id="1.20.1260.10">
    <property type="match status" value="1"/>
</dbReference>
<gene>
    <name evidence="5" type="ORF">AQ490_15755</name>
</gene>
<dbReference type="STRING" id="76728.AQ490_15755"/>
<dbReference type="Pfam" id="PF00210">
    <property type="entry name" value="Ferritin"/>
    <property type="match status" value="1"/>
</dbReference>
<evidence type="ECO:0000256" key="2">
    <source>
        <dbReference type="RuleBase" id="RU003875"/>
    </source>
</evidence>
<dbReference type="PRINTS" id="PR01346">
    <property type="entry name" value="HELNAPAPROT"/>
</dbReference>
<evidence type="ECO:0000313" key="5">
    <source>
        <dbReference type="EMBL" id="KRV50746.1"/>
    </source>
</evidence>
<proteinExistence type="inferred from homology"/>
<dbReference type="InterPro" id="IPR023188">
    <property type="entry name" value="DPS_DNA-bd_CS"/>
</dbReference>
<dbReference type="AlphaFoldDB" id="A0A0T6LXI7"/>
<dbReference type="SUPFAM" id="SSF47240">
    <property type="entry name" value="Ferritin-like"/>
    <property type="match status" value="1"/>
</dbReference>
<evidence type="ECO:0000259" key="4">
    <source>
        <dbReference type="Pfam" id="PF00210"/>
    </source>
</evidence>
<accession>A0A0T6LXI7</accession>
<evidence type="ECO:0000256" key="1">
    <source>
        <dbReference type="ARBA" id="ARBA00009497"/>
    </source>
</evidence>
<protein>
    <submittedName>
        <fullName evidence="5">DNA starvation/stationary phase protection protein</fullName>
    </submittedName>
</protein>
<feature type="region of interest" description="Disordered" evidence="3">
    <location>
        <begin position="166"/>
        <end position="222"/>
    </location>
</feature>
<feature type="compositionally biased region" description="Basic residues" evidence="3">
    <location>
        <begin position="172"/>
        <end position="189"/>
    </location>
</feature>
<dbReference type="OrthoDB" id="9797687at2"/>
<dbReference type="Proteomes" id="UP000050867">
    <property type="component" value="Unassembled WGS sequence"/>
</dbReference>
<dbReference type="InterPro" id="IPR002177">
    <property type="entry name" value="DPS_DNA-bd"/>
</dbReference>
<organism evidence="5 6">
    <name type="scientific">Wenjunlia vitaminophila</name>
    <name type="common">Streptomyces vitaminophilus</name>
    <dbReference type="NCBI Taxonomy" id="76728"/>
    <lineage>
        <taxon>Bacteria</taxon>
        <taxon>Bacillati</taxon>
        <taxon>Actinomycetota</taxon>
        <taxon>Actinomycetes</taxon>
        <taxon>Kitasatosporales</taxon>
        <taxon>Streptomycetaceae</taxon>
        <taxon>Wenjunlia</taxon>
    </lineage>
</organism>
<dbReference type="PANTHER" id="PTHR42932">
    <property type="entry name" value="GENERAL STRESS PROTEIN 20U"/>
    <property type="match status" value="1"/>
</dbReference>
<feature type="domain" description="Ferritin/DPS" evidence="4">
    <location>
        <begin position="11"/>
        <end position="151"/>
    </location>
</feature>
<reference evidence="5 6" key="1">
    <citation type="submission" date="2015-10" db="EMBL/GenBank/DDBJ databases">
        <title>Draft genome sequence of pyrrolomycin-producing Streptomyces vitaminophilus.</title>
        <authorList>
            <person name="Graham D.E."/>
            <person name="Mahan K.M."/>
            <person name="Klingeman D.M."/>
            <person name="Hettich R.L."/>
            <person name="Parry R.J."/>
        </authorList>
    </citation>
    <scope>NUCLEOTIDE SEQUENCE [LARGE SCALE GENOMIC DNA]</scope>
    <source>
        <strain evidence="5 6">ATCC 31673</strain>
    </source>
</reference>
<dbReference type="PROSITE" id="PS00818">
    <property type="entry name" value="DPS_1"/>
    <property type="match status" value="1"/>
</dbReference>
<dbReference type="eggNOG" id="COG0783">
    <property type="taxonomic scope" value="Bacteria"/>
</dbReference>
<dbReference type="CDD" id="cd01043">
    <property type="entry name" value="DPS"/>
    <property type="match status" value="1"/>
</dbReference>
<evidence type="ECO:0000256" key="3">
    <source>
        <dbReference type="SAM" id="MobiDB-lite"/>
    </source>
</evidence>
<dbReference type="GO" id="GO:0008199">
    <property type="term" value="F:ferric iron binding"/>
    <property type="evidence" value="ECO:0007669"/>
    <property type="project" value="InterPro"/>
</dbReference>
<sequence>MTTAEAGMVIDTLRMRLHSLNDLALTLKHIHWNVVGPHFIAVHTMLDPQVDAVRTMADQTAERISTLGASPWGTAGVLVRERNWDDYTIGRADAIEHLGALDLVYSGVIADHRAAVVKFDELDLVSQDMMIEHLRKLELYHWFVRAHLENASGALVEGRAGAREEAAAARTPKARKAAVRKTAARKPATKRASSGAAKSTAPKGRATKTTKTAKRSTASSSK</sequence>
<comment type="similarity">
    <text evidence="1 2">Belongs to the Dps family.</text>
</comment>
<comment type="caution">
    <text evidence="5">The sequence shown here is derived from an EMBL/GenBank/DDBJ whole genome shotgun (WGS) entry which is preliminary data.</text>
</comment>
<feature type="compositionally biased region" description="Basic residues" evidence="3">
    <location>
        <begin position="205"/>
        <end position="214"/>
    </location>
</feature>
<name>A0A0T6LXI7_WENVI</name>
<dbReference type="InterPro" id="IPR009078">
    <property type="entry name" value="Ferritin-like_SF"/>
</dbReference>
<dbReference type="EMBL" id="LLZU01000005">
    <property type="protein sequence ID" value="KRV50746.1"/>
    <property type="molecule type" value="Genomic_DNA"/>
</dbReference>
<dbReference type="InterPro" id="IPR012347">
    <property type="entry name" value="Ferritin-like"/>
</dbReference>
<dbReference type="GO" id="GO:0016722">
    <property type="term" value="F:oxidoreductase activity, acting on metal ions"/>
    <property type="evidence" value="ECO:0007669"/>
    <property type="project" value="InterPro"/>
</dbReference>
<dbReference type="PANTHER" id="PTHR42932:SF3">
    <property type="entry name" value="DNA PROTECTION DURING STARVATION PROTEIN"/>
    <property type="match status" value="1"/>
</dbReference>
<dbReference type="InterPro" id="IPR008331">
    <property type="entry name" value="Ferritin_DPS_dom"/>
</dbReference>
<evidence type="ECO:0000313" key="6">
    <source>
        <dbReference type="Proteomes" id="UP000050867"/>
    </source>
</evidence>
<keyword evidence="6" id="KW-1185">Reference proteome</keyword>